<dbReference type="Proteomes" id="UP000187012">
    <property type="component" value="Unassembled WGS sequence"/>
</dbReference>
<evidence type="ECO:0000313" key="2">
    <source>
        <dbReference type="Proteomes" id="UP000187012"/>
    </source>
</evidence>
<protein>
    <submittedName>
        <fullName evidence="1">Uncharacterized protein</fullName>
    </submittedName>
</protein>
<gene>
    <name evidence="1" type="ORF">BN2475_160032</name>
</gene>
<accession>A0A1N7RU67</accession>
<dbReference type="AlphaFoldDB" id="A0A1N7RU67"/>
<organism evidence="1 2">
    <name type="scientific">Paraburkholderia ribeironis</name>
    <dbReference type="NCBI Taxonomy" id="1247936"/>
    <lineage>
        <taxon>Bacteria</taxon>
        <taxon>Pseudomonadati</taxon>
        <taxon>Pseudomonadota</taxon>
        <taxon>Betaproteobacteria</taxon>
        <taxon>Burkholderiales</taxon>
        <taxon>Burkholderiaceae</taxon>
        <taxon>Paraburkholderia</taxon>
    </lineage>
</organism>
<keyword evidence="2" id="KW-1185">Reference proteome</keyword>
<proteinExistence type="predicted"/>
<sequence length="59" mass="6734">MCNLSHAKYRESACAWQLRRMEPKGKFVDINEFVGEHAGALCRGSSFGRQARRAYRTGK</sequence>
<name>A0A1N7RU67_9BURK</name>
<reference evidence="1 2" key="1">
    <citation type="submission" date="2016-12" db="EMBL/GenBank/DDBJ databases">
        <authorList>
            <person name="Song W.-J."/>
            <person name="Kurnit D.M."/>
        </authorList>
    </citation>
    <scope>NUCLEOTIDE SEQUENCE [LARGE SCALE GENOMIC DNA]</scope>
    <source>
        <strain evidence="1 2">STM7296</strain>
    </source>
</reference>
<dbReference type="EMBL" id="CYGX02000016">
    <property type="protein sequence ID" value="SIT38652.1"/>
    <property type="molecule type" value="Genomic_DNA"/>
</dbReference>
<evidence type="ECO:0000313" key="1">
    <source>
        <dbReference type="EMBL" id="SIT38652.1"/>
    </source>
</evidence>